<keyword evidence="3" id="KW-0732">Signal</keyword>
<feature type="domain" description="Ig-like" evidence="4">
    <location>
        <begin position="127"/>
        <end position="203"/>
    </location>
</feature>
<evidence type="ECO:0000256" key="1">
    <source>
        <dbReference type="SAM" id="MobiDB-lite"/>
    </source>
</evidence>
<dbReference type="InterPro" id="IPR036179">
    <property type="entry name" value="Ig-like_dom_sf"/>
</dbReference>
<feature type="transmembrane region" description="Helical" evidence="2">
    <location>
        <begin position="232"/>
        <end position="256"/>
    </location>
</feature>
<keyword evidence="6" id="KW-1185">Reference proteome</keyword>
<dbReference type="InterPro" id="IPR003599">
    <property type="entry name" value="Ig_sub"/>
</dbReference>
<accession>A0AA88NCL0</accession>
<dbReference type="InterPro" id="IPR007110">
    <property type="entry name" value="Ig-like_dom"/>
</dbReference>
<feature type="chain" id="PRO_5041648300" description="Ig-like domain-containing protein" evidence="3">
    <location>
        <begin position="20"/>
        <end position="356"/>
    </location>
</feature>
<dbReference type="Gene3D" id="2.60.40.10">
    <property type="entry name" value="Immunoglobulins"/>
    <property type="match status" value="2"/>
</dbReference>
<dbReference type="EMBL" id="JAUPFM010000004">
    <property type="protein sequence ID" value="KAK2853573.1"/>
    <property type="molecule type" value="Genomic_DNA"/>
</dbReference>
<evidence type="ECO:0000313" key="5">
    <source>
        <dbReference type="EMBL" id="KAK2853573.1"/>
    </source>
</evidence>
<dbReference type="SUPFAM" id="SSF48726">
    <property type="entry name" value="Immunoglobulin"/>
    <property type="match status" value="2"/>
</dbReference>
<keyword evidence="2" id="KW-0812">Transmembrane</keyword>
<feature type="compositionally biased region" description="Acidic residues" evidence="1">
    <location>
        <begin position="279"/>
        <end position="293"/>
    </location>
</feature>
<dbReference type="Proteomes" id="UP001187415">
    <property type="component" value="Unassembled WGS sequence"/>
</dbReference>
<keyword evidence="2" id="KW-1133">Transmembrane helix</keyword>
<organism evidence="5 6">
    <name type="scientific">Channa striata</name>
    <name type="common">Snakehead murrel</name>
    <name type="synonym">Ophicephalus striatus</name>
    <dbReference type="NCBI Taxonomy" id="64152"/>
    <lineage>
        <taxon>Eukaryota</taxon>
        <taxon>Metazoa</taxon>
        <taxon>Chordata</taxon>
        <taxon>Craniata</taxon>
        <taxon>Vertebrata</taxon>
        <taxon>Euteleostomi</taxon>
        <taxon>Actinopterygii</taxon>
        <taxon>Neopterygii</taxon>
        <taxon>Teleostei</taxon>
        <taxon>Neoteleostei</taxon>
        <taxon>Acanthomorphata</taxon>
        <taxon>Anabantaria</taxon>
        <taxon>Anabantiformes</taxon>
        <taxon>Channoidei</taxon>
        <taxon>Channidae</taxon>
        <taxon>Channa</taxon>
    </lineage>
</organism>
<dbReference type="AlphaFoldDB" id="A0AA88NCL0"/>
<comment type="caution">
    <text evidence="5">The sequence shown here is derived from an EMBL/GenBank/DDBJ whole genome shotgun (WGS) entry which is preliminary data.</text>
</comment>
<evidence type="ECO:0000313" key="6">
    <source>
        <dbReference type="Proteomes" id="UP001187415"/>
    </source>
</evidence>
<protein>
    <recommendedName>
        <fullName evidence="4">Ig-like domain-containing protein</fullName>
    </recommendedName>
</protein>
<keyword evidence="2" id="KW-0472">Membrane</keyword>
<dbReference type="InterPro" id="IPR013783">
    <property type="entry name" value="Ig-like_fold"/>
</dbReference>
<feature type="signal peptide" evidence="3">
    <location>
        <begin position="1"/>
        <end position="19"/>
    </location>
</feature>
<dbReference type="Pfam" id="PF13895">
    <property type="entry name" value="Ig_2"/>
    <property type="match status" value="1"/>
</dbReference>
<sequence>MIMNTIFVLLCVLIRQVTSQTDDIFPARILAHDNTISENSDLYVTCSTFGFKKAQMVYVYLCKDGLGTSVLTQQQEKYDTVFFIPRVGLHQSGNYSCVYSKTKYSPLEVAKSGHNTIQILVIANFLPADISVAGSSTVSAGDDVEFRCTFSQTLQTLGKCQLIQSYLRKNESIVYVQAFDVTRMEATFTIKSAVMRDSGHYSCVLLPSKCIPDNDKTPNGNNTVLLEVKVSLLVRVMTFCGVLTLILLLGLCLWAFRNKQAPSVMYNLCAEGRQPSANELEEQQEQEDGVDLESQDRESLCSGEDEWDEGDKAAEDAPFYEEVYSSIDEPPAREALRSLYTEPFKHEQKRSRDFPL</sequence>
<gene>
    <name evidence="5" type="ORF">Q5P01_006234</name>
</gene>
<dbReference type="SMART" id="SM00409">
    <property type="entry name" value="IG"/>
    <property type="match status" value="2"/>
</dbReference>
<dbReference type="PROSITE" id="PS50835">
    <property type="entry name" value="IG_LIKE"/>
    <property type="match status" value="1"/>
</dbReference>
<name>A0AA88NCL0_CHASR</name>
<evidence type="ECO:0000259" key="4">
    <source>
        <dbReference type="PROSITE" id="PS50835"/>
    </source>
</evidence>
<evidence type="ECO:0000256" key="2">
    <source>
        <dbReference type="SAM" id="Phobius"/>
    </source>
</evidence>
<reference evidence="5" key="1">
    <citation type="submission" date="2023-07" db="EMBL/GenBank/DDBJ databases">
        <title>Chromosome-level Genome Assembly of Striped Snakehead (Channa striata).</title>
        <authorList>
            <person name="Liu H."/>
        </authorList>
    </citation>
    <scope>NUCLEOTIDE SEQUENCE</scope>
    <source>
        <strain evidence="5">Gz</strain>
        <tissue evidence="5">Muscle</tissue>
    </source>
</reference>
<proteinExistence type="predicted"/>
<feature type="region of interest" description="Disordered" evidence="1">
    <location>
        <begin position="277"/>
        <end position="312"/>
    </location>
</feature>
<evidence type="ECO:0000256" key="3">
    <source>
        <dbReference type="SAM" id="SignalP"/>
    </source>
</evidence>